<comment type="similarity">
    <text evidence="13">Belongs to the peptidase C19 family. UBP8 subfamily.</text>
</comment>
<evidence type="ECO:0000256" key="14">
    <source>
        <dbReference type="PROSITE-ProRule" id="PRU00502"/>
    </source>
</evidence>
<evidence type="ECO:0000256" key="8">
    <source>
        <dbReference type="ARBA" id="ARBA00022807"/>
    </source>
</evidence>
<proteinExistence type="inferred from homology"/>
<dbReference type="Pfam" id="PF00443">
    <property type="entry name" value="UCH"/>
    <property type="match status" value="1"/>
</dbReference>
<comment type="caution">
    <text evidence="18">The sequence shown here is derived from an EMBL/GenBank/DDBJ whole genome shotgun (WGS) entry which is preliminary data.</text>
</comment>
<keyword evidence="5 14" id="KW-0863">Zinc-finger</keyword>
<keyword evidence="3 15" id="KW-0645">Protease</keyword>
<dbReference type="PANTHER" id="PTHR21646">
    <property type="entry name" value="UBIQUITIN CARBOXYL-TERMINAL HYDROLASE"/>
    <property type="match status" value="1"/>
</dbReference>
<dbReference type="GO" id="GO:0004843">
    <property type="term" value="F:cysteine-type deubiquitinase activity"/>
    <property type="evidence" value="ECO:0007669"/>
    <property type="project" value="UniProtKB-UniRule"/>
</dbReference>
<dbReference type="EMBL" id="JARPUR010000008">
    <property type="protein sequence ID" value="KAK4871811.1"/>
    <property type="molecule type" value="Genomic_DNA"/>
</dbReference>
<feature type="domain" description="USP" evidence="16">
    <location>
        <begin position="157"/>
        <end position="477"/>
    </location>
</feature>
<evidence type="ECO:0000259" key="17">
    <source>
        <dbReference type="PROSITE" id="PS50271"/>
    </source>
</evidence>
<evidence type="ECO:0000256" key="12">
    <source>
        <dbReference type="ARBA" id="ARBA00023242"/>
    </source>
</evidence>
<comment type="catalytic activity">
    <reaction evidence="1 15">
        <text>Thiol-dependent hydrolysis of ester, thioester, amide, peptide and isopeptide bonds formed by the C-terminal Gly of ubiquitin (a 76-residue protein attached to proteins as an intracellular targeting signal).</text>
        <dbReference type="EC" id="3.4.19.12"/>
    </reaction>
</comment>
<evidence type="ECO:0000256" key="1">
    <source>
        <dbReference type="ARBA" id="ARBA00000707"/>
    </source>
</evidence>
<evidence type="ECO:0000256" key="3">
    <source>
        <dbReference type="ARBA" id="ARBA00022670"/>
    </source>
</evidence>
<dbReference type="PROSITE" id="PS00973">
    <property type="entry name" value="USP_2"/>
    <property type="match status" value="1"/>
</dbReference>
<dbReference type="PROSITE" id="PS00972">
    <property type="entry name" value="USP_1"/>
    <property type="match status" value="1"/>
</dbReference>
<keyword evidence="9" id="KW-0862">Zinc</keyword>
<dbReference type="InterPro" id="IPR001394">
    <property type="entry name" value="Peptidase_C19_UCH"/>
</dbReference>
<dbReference type="InterPro" id="IPR028889">
    <property type="entry name" value="USP"/>
</dbReference>
<evidence type="ECO:0000256" key="13">
    <source>
        <dbReference type="ARBA" id="ARBA00038490"/>
    </source>
</evidence>
<sequence length="482" mass="55503">MSYTGCGHLEQFLREEEGLKTYELLHGVFVISGSDERRQAKILNAVCHVCNRRFPFVHVCMHCTFFGCHDHIREHSKIKRHSFSMDITYGQVYCCHCDDYIYDEELDNTARANALQGDSVNKCVLELVWPCLHTEDKEFFNKTDKMVIDRATHIGLRGLLNLGSTCFMNCVVQAMTHIPVLRDYFFTDHHQCVDTPSKCLITNLFRAFYTGEKTPLVLNEFLYLIWTQARHLAGYEQQDAHEFFIATLDVLHQHCLSTQPGQANSSGSKVNSCSCIIDQVFTGSLQSDVVCQKCCGVSTTLETMWDYSLDLTPSVTDGSLPSSLEDCLERFTGTEILGSNSKIFCENCQSYQESTKQFTMRTLPVVLCFHLKRFQHLNDLEKKVSAKIKYPELLDMTPFMTKQKNDSILNLQLPYDNKYLLFAVINHVGTSINAGHYISYIRYKDNFWYKCDDLVISEAGIEEVLQSEGYLLFYHKYCLEYR</sequence>
<keyword evidence="6 15" id="KW-0833">Ubl conjugation pathway</keyword>
<keyword evidence="19" id="KW-1185">Reference proteome</keyword>
<evidence type="ECO:0000256" key="2">
    <source>
        <dbReference type="ARBA" id="ARBA00004123"/>
    </source>
</evidence>
<evidence type="ECO:0000256" key="10">
    <source>
        <dbReference type="ARBA" id="ARBA00023015"/>
    </source>
</evidence>
<evidence type="ECO:0000256" key="7">
    <source>
        <dbReference type="ARBA" id="ARBA00022801"/>
    </source>
</evidence>
<dbReference type="SUPFAM" id="SSF54001">
    <property type="entry name" value="Cysteine proteinases"/>
    <property type="match status" value="1"/>
</dbReference>
<evidence type="ECO:0000256" key="11">
    <source>
        <dbReference type="ARBA" id="ARBA00023163"/>
    </source>
</evidence>
<dbReference type="GO" id="GO:0008270">
    <property type="term" value="F:zinc ion binding"/>
    <property type="evidence" value="ECO:0007669"/>
    <property type="project" value="UniProtKB-KW"/>
</dbReference>
<keyword evidence="11" id="KW-0804">Transcription</keyword>
<evidence type="ECO:0000256" key="5">
    <source>
        <dbReference type="ARBA" id="ARBA00022771"/>
    </source>
</evidence>
<dbReference type="InterPro" id="IPR038765">
    <property type="entry name" value="Papain-like_cys_pep_sf"/>
</dbReference>
<dbReference type="Proteomes" id="UP001353858">
    <property type="component" value="Unassembled WGS sequence"/>
</dbReference>
<protein>
    <recommendedName>
        <fullName evidence="15">Ubiquitin carboxyl-terminal hydrolase</fullName>
        <ecNumber evidence="15">3.4.19.12</ecNumber>
    </recommendedName>
</protein>
<keyword evidence="10" id="KW-0805">Transcription regulation</keyword>
<dbReference type="GO" id="GO:0006508">
    <property type="term" value="P:proteolysis"/>
    <property type="evidence" value="ECO:0007669"/>
    <property type="project" value="UniProtKB-KW"/>
</dbReference>
<dbReference type="PANTHER" id="PTHR21646:SF33">
    <property type="entry name" value="UBIQUITIN CARBOXYL-TERMINAL HYDROLASE 22"/>
    <property type="match status" value="1"/>
</dbReference>
<dbReference type="InterPro" id="IPR013083">
    <property type="entry name" value="Znf_RING/FYVE/PHD"/>
</dbReference>
<reference evidence="19" key="1">
    <citation type="submission" date="2023-01" db="EMBL/GenBank/DDBJ databases">
        <title>Key to firefly adult light organ development and bioluminescence: homeobox transcription factors regulate luciferase expression and transportation to peroxisome.</title>
        <authorList>
            <person name="Fu X."/>
        </authorList>
    </citation>
    <scope>NUCLEOTIDE SEQUENCE [LARGE SCALE GENOMIC DNA]</scope>
</reference>
<dbReference type="AlphaFoldDB" id="A0AAN7NYP6"/>
<dbReference type="EC" id="3.4.19.12" evidence="15"/>
<dbReference type="GO" id="GO:0005634">
    <property type="term" value="C:nucleus"/>
    <property type="evidence" value="ECO:0007669"/>
    <property type="project" value="UniProtKB-SubCell"/>
</dbReference>
<keyword evidence="12" id="KW-0539">Nucleus</keyword>
<keyword evidence="4" id="KW-0479">Metal-binding</keyword>
<evidence type="ECO:0000256" key="6">
    <source>
        <dbReference type="ARBA" id="ARBA00022786"/>
    </source>
</evidence>
<dbReference type="PROSITE" id="PS50235">
    <property type="entry name" value="USP_3"/>
    <property type="match status" value="1"/>
</dbReference>
<evidence type="ECO:0000256" key="9">
    <source>
        <dbReference type="ARBA" id="ARBA00022833"/>
    </source>
</evidence>
<dbReference type="PROSITE" id="PS50271">
    <property type="entry name" value="ZF_UBP"/>
    <property type="match status" value="1"/>
</dbReference>
<organism evidence="18 19">
    <name type="scientific">Aquatica leii</name>
    <dbReference type="NCBI Taxonomy" id="1421715"/>
    <lineage>
        <taxon>Eukaryota</taxon>
        <taxon>Metazoa</taxon>
        <taxon>Ecdysozoa</taxon>
        <taxon>Arthropoda</taxon>
        <taxon>Hexapoda</taxon>
        <taxon>Insecta</taxon>
        <taxon>Pterygota</taxon>
        <taxon>Neoptera</taxon>
        <taxon>Endopterygota</taxon>
        <taxon>Coleoptera</taxon>
        <taxon>Polyphaga</taxon>
        <taxon>Elateriformia</taxon>
        <taxon>Elateroidea</taxon>
        <taxon>Lampyridae</taxon>
        <taxon>Luciolinae</taxon>
        <taxon>Aquatica</taxon>
    </lineage>
</organism>
<evidence type="ECO:0000313" key="18">
    <source>
        <dbReference type="EMBL" id="KAK4871811.1"/>
    </source>
</evidence>
<feature type="domain" description="UBP-type" evidence="17">
    <location>
        <begin position="4"/>
        <end position="120"/>
    </location>
</feature>
<dbReference type="InterPro" id="IPR018200">
    <property type="entry name" value="USP_CS"/>
</dbReference>
<dbReference type="GO" id="GO:0016579">
    <property type="term" value="P:protein deubiquitination"/>
    <property type="evidence" value="ECO:0007669"/>
    <property type="project" value="InterPro"/>
</dbReference>
<keyword evidence="8 15" id="KW-0788">Thiol protease</keyword>
<name>A0AAN7NYP6_9COLE</name>
<evidence type="ECO:0000313" key="19">
    <source>
        <dbReference type="Proteomes" id="UP001353858"/>
    </source>
</evidence>
<evidence type="ECO:0000256" key="15">
    <source>
        <dbReference type="RuleBase" id="RU366025"/>
    </source>
</evidence>
<evidence type="ECO:0000259" key="16">
    <source>
        <dbReference type="PROSITE" id="PS50235"/>
    </source>
</evidence>
<keyword evidence="7 15" id="KW-0378">Hydrolase</keyword>
<dbReference type="Pfam" id="PF02148">
    <property type="entry name" value="zf-UBP"/>
    <property type="match status" value="1"/>
</dbReference>
<dbReference type="Gene3D" id="3.30.40.10">
    <property type="entry name" value="Zinc/RING finger domain, C3HC4 (zinc finger)"/>
    <property type="match status" value="1"/>
</dbReference>
<dbReference type="SUPFAM" id="SSF57850">
    <property type="entry name" value="RING/U-box"/>
    <property type="match status" value="1"/>
</dbReference>
<dbReference type="InterPro" id="IPR001607">
    <property type="entry name" value="Znf_UBP"/>
</dbReference>
<evidence type="ECO:0000256" key="4">
    <source>
        <dbReference type="ARBA" id="ARBA00022723"/>
    </source>
</evidence>
<gene>
    <name evidence="18" type="ORF">RN001_015935</name>
</gene>
<accession>A0AAN7NYP6</accession>
<dbReference type="Gene3D" id="3.90.70.10">
    <property type="entry name" value="Cysteine proteinases"/>
    <property type="match status" value="1"/>
</dbReference>
<comment type="subcellular location">
    <subcellularLocation>
        <location evidence="2">Nucleus</location>
    </subcellularLocation>
</comment>
<dbReference type="InterPro" id="IPR050185">
    <property type="entry name" value="Ub_carboxyl-term_hydrolase"/>
</dbReference>